<dbReference type="PROSITE" id="PS00463">
    <property type="entry name" value="ZN2_CY6_FUNGAL_1"/>
    <property type="match status" value="1"/>
</dbReference>
<dbReference type="PANTHER" id="PTHR31001">
    <property type="entry name" value="UNCHARACTERIZED TRANSCRIPTIONAL REGULATORY PROTEIN"/>
    <property type="match status" value="1"/>
</dbReference>
<dbReference type="SUPFAM" id="SSF57701">
    <property type="entry name" value="Zn2/Cys6 DNA-binding domain"/>
    <property type="match status" value="1"/>
</dbReference>
<dbReference type="InterPro" id="IPR007219">
    <property type="entry name" value="XnlR_reg_dom"/>
</dbReference>
<dbReference type="GO" id="GO:0003677">
    <property type="term" value="F:DNA binding"/>
    <property type="evidence" value="ECO:0007669"/>
    <property type="project" value="InterPro"/>
</dbReference>
<comment type="subcellular location">
    <subcellularLocation>
        <location evidence="1">Nucleus</location>
    </subcellularLocation>
</comment>
<dbReference type="GO" id="GO:0005634">
    <property type="term" value="C:nucleus"/>
    <property type="evidence" value="ECO:0007669"/>
    <property type="project" value="UniProtKB-SubCell"/>
</dbReference>
<keyword evidence="3" id="KW-0539">Nucleus</keyword>
<dbReference type="Pfam" id="PF00172">
    <property type="entry name" value="Zn_clus"/>
    <property type="match status" value="1"/>
</dbReference>
<feature type="domain" description="Zn(2)-C6 fungal-type" evidence="4">
    <location>
        <begin position="23"/>
        <end position="54"/>
    </location>
</feature>
<dbReference type="InterPro" id="IPR050613">
    <property type="entry name" value="Sec_Metabolite_Reg"/>
</dbReference>
<evidence type="ECO:0000313" key="6">
    <source>
        <dbReference type="Proteomes" id="UP000799324"/>
    </source>
</evidence>
<accession>A0A6A6SNZ6</accession>
<evidence type="ECO:0000313" key="5">
    <source>
        <dbReference type="EMBL" id="KAF2649576.1"/>
    </source>
</evidence>
<reference evidence="5" key="1">
    <citation type="journal article" date="2020" name="Stud. Mycol.">
        <title>101 Dothideomycetes genomes: a test case for predicting lifestyles and emergence of pathogens.</title>
        <authorList>
            <person name="Haridas S."/>
            <person name="Albert R."/>
            <person name="Binder M."/>
            <person name="Bloem J."/>
            <person name="Labutti K."/>
            <person name="Salamov A."/>
            <person name="Andreopoulos B."/>
            <person name="Baker S."/>
            <person name="Barry K."/>
            <person name="Bills G."/>
            <person name="Bluhm B."/>
            <person name="Cannon C."/>
            <person name="Castanera R."/>
            <person name="Culley D."/>
            <person name="Daum C."/>
            <person name="Ezra D."/>
            <person name="Gonzalez J."/>
            <person name="Henrissat B."/>
            <person name="Kuo A."/>
            <person name="Liang C."/>
            <person name="Lipzen A."/>
            <person name="Lutzoni F."/>
            <person name="Magnuson J."/>
            <person name="Mondo S."/>
            <person name="Nolan M."/>
            <person name="Ohm R."/>
            <person name="Pangilinan J."/>
            <person name="Park H.-J."/>
            <person name="Ramirez L."/>
            <person name="Alfaro M."/>
            <person name="Sun H."/>
            <person name="Tritt A."/>
            <person name="Yoshinaga Y."/>
            <person name="Zwiers L.-H."/>
            <person name="Turgeon B."/>
            <person name="Goodwin S."/>
            <person name="Spatafora J."/>
            <person name="Crous P."/>
            <person name="Grigoriev I."/>
        </authorList>
    </citation>
    <scope>NUCLEOTIDE SEQUENCE</scope>
    <source>
        <strain evidence="5">CBS 122681</strain>
    </source>
</reference>
<proteinExistence type="predicted"/>
<dbReference type="Gene3D" id="4.10.240.10">
    <property type="entry name" value="Zn(2)-C6 fungal-type DNA-binding domain"/>
    <property type="match status" value="1"/>
</dbReference>
<dbReference type="GO" id="GO:0000981">
    <property type="term" value="F:DNA-binding transcription factor activity, RNA polymerase II-specific"/>
    <property type="evidence" value="ECO:0007669"/>
    <property type="project" value="InterPro"/>
</dbReference>
<evidence type="ECO:0000256" key="2">
    <source>
        <dbReference type="ARBA" id="ARBA00022723"/>
    </source>
</evidence>
<organism evidence="5 6">
    <name type="scientific">Lophiostoma macrostomum CBS 122681</name>
    <dbReference type="NCBI Taxonomy" id="1314788"/>
    <lineage>
        <taxon>Eukaryota</taxon>
        <taxon>Fungi</taxon>
        <taxon>Dikarya</taxon>
        <taxon>Ascomycota</taxon>
        <taxon>Pezizomycotina</taxon>
        <taxon>Dothideomycetes</taxon>
        <taxon>Pleosporomycetidae</taxon>
        <taxon>Pleosporales</taxon>
        <taxon>Lophiostomataceae</taxon>
        <taxon>Lophiostoma</taxon>
    </lineage>
</organism>
<dbReference type="Pfam" id="PF04082">
    <property type="entry name" value="Fungal_trans"/>
    <property type="match status" value="1"/>
</dbReference>
<dbReference type="PANTHER" id="PTHR31001:SF76">
    <property type="entry name" value="ZN(2)-C6 FUNGAL-TYPE DOMAIN-CONTAINING PROTEIN"/>
    <property type="match status" value="1"/>
</dbReference>
<gene>
    <name evidence="5" type="ORF">K491DRAFT_174286</name>
</gene>
<sequence length="558" mass="63121">MDPRPARVLPSLSLRTTQRAPRSCLSCASRKVRCDKSVPCSQCIRRGEAASCVRETVIVRGQITTRVDEPGVLTYEELARETARLRAALQANAPRRPREPPSAPAHAAEACAPDHDEAALFQADRMLEKKPIISFNEKEILLPSPQCSTALIAHDEASNSWVHYALEYPGFAHQHSAFLSRLEHEASLEAFDSSWLAVYFAVISAALLTMNDEGSACLDLPIPDVQLLRRNWYDASLYFLHKADFLRRPRIETVQAVAIQGMLYVNFGDSTLYRTMWACAIRVSHIIGLSKCHSGIVGLSQQAQHRLWWTLVICAWMGGAPTSNIHEDDFTVPLPQVTEEGSVSTGDGSRIHPVQYHIFMSRAARAYHHFQLVLRTGQKPKMEVVRAADERLAELIDGLPHHLQPGRDEDQDMELQRRFPWIKWQSVEFTLSLLYHRLCLYRVLQDEWMQEPEQYASARAVCLITARDIIWVSQHWELPHSERRQWPFALHLFCAGSFLIREGRRTAADAEADWIVEVEKCISYLDQVSSWNALAAQASNMLQQRLDSAISAATKPTG</sequence>
<keyword evidence="2" id="KW-0479">Metal-binding</keyword>
<dbReference type="GO" id="GO:0008270">
    <property type="term" value="F:zinc ion binding"/>
    <property type="evidence" value="ECO:0007669"/>
    <property type="project" value="InterPro"/>
</dbReference>
<keyword evidence="6" id="KW-1185">Reference proteome</keyword>
<dbReference type="InterPro" id="IPR001138">
    <property type="entry name" value="Zn2Cys6_DnaBD"/>
</dbReference>
<dbReference type="CDD" id="cd12148">
    <property type="entry name" value="fungal_TF_MHR"/>
    <property type="match status" value="1"/>
</dbReference>
<evidence type="ECO:0000256" key="1">
    <source>
        <dbReference type="ARBA" id="ARBA00004123"/>
    </source>
</evidence>
<dbReference type="EMBL" id="MU004486">
    <property type="protein sequence ID" value="KAF2649576.1"/>
    <property type="molecule type" value="Genomic_DNA"/>
</dbReference>
<dbReference type="CDD" id="cd00067">
    <property type="entry name" value="GAL4"/>
    <property type="match status" value="1"/>
</dbReference>
<dbReference type="AlphaFoldDB" id="A0A6A6SNZ6"/>
<evidence type="ECO:0000259" key="4">
    <source>
        <dbReference type="PROSITE" id="PS50048"/>
    </source>
</evidence>
<evidence type="ECO:0000256" key="3">
    <source>
        <dbReference type="ARBA" id="ARBA00023242"/>
    </source>
</evidence>
<dbReference type="InterPro" id="IPR036864">
    <property type="entry name" value="Zn2-C6_fun-type_DNA-bd_sf"/>
</dbReference>
<dbReference type="SMART" id="SM00066">
    <property type="entry name" value="GAL4"/>
    <property type="match status" value="1"/>
</dbReference>
<dbReference type="GO" id="GO:0006351">
    <property type="term" value="P:DNA-templated transcription"/>
    <property type="evidence" value="ECO:0007669"/>
    <property type="project" value="InterPro"/>
</dbReference>
<protein>
    <recommendedName>
        <fullName evidence="4">Zn(2)-C6 fungal-type domain-containing protein</fullName>
    </recommendedName>
</protein>
<dbReference type="Proteomes" id="UP000799324">
    <property type="component" value="Unassembled WGS sequence"/>
</dbReference>
<dbReference type="OrthoDB" id="1747771at2759"/>
<name>A0A6A6SNZ6_9PLEO</name>
<dbReference type="PROSITE" id="PS50048">
    <property type="entry name" value="ZN2_CY6_FUNGAL_2"/>
    <property type="match status" value="1"/>
</dbReference>